<dbReference type="HAMAP" id="MF_00074">
    <property type="entry name" value="16SrRNA_methyltr_G"/>
    <property type="match status" value="1"/>
</dbReference>
<keyword evidence="8" id="KW-1185">Reference proteome</keyword>
<dbReference type="AlphaFoldDB" id="C7N4A0"/>
<evidence type="ECO:0000313" key="8">
    <source>
        <dbReference type="Proteomes" id="UP000002026"/>
    </source>
</evidence>
<dbReference type="EMBL" id="CP001684">
    <property type="protein sequence ID" value="ACV23836.1"/>
    <property type="molecule type" value="Genomic_DNA"/>
</dbReference>
<dbReference type="EC" id="2.1.1.-" evidence="6"/>
<dbReference type="PANTHER" id="PTHR31760">
    <property type="entry name" value="S-ADENOSYL-L-METHIONINE-DEPENDENT METHYLTRANSFERASES SUPERFAMILY PROTEIN"/>
    <property type="match status" value="1"/>
</dbReference>
<dbReference type="KEGG" id="shi:Shel_28500"/>
<evidence type="ECO:0000313" key="7">
    <source>
        <dbReference type="EMBL" id="ACV23836.1"/>
    </source>
</evidence>
<dbReference type="STRING" id="471855.Shel_28500"/>
<feature type="binding site" evidence="6">
    <location>
        <begin position="127"/>
        <end position="128"/>
    </location>
    <ligand>
        <name>S-adenosyl-L-methionine</name>
        <dbReference type="ChEBI" id="CHEBI:59789"/>
    </ligand>
</feature>
<dbReference type="eggNOG" id="COG0357">
    <property type="taxonomic scope" value="Bacteria"/>
</dbReference>
<feature type="binding site" evidence="6">
    <location>
        <position position="144"/>
    </location>
    <ligand>
        <name>S-adenosyl-L-methionine</name>
        <dbReference type="ChEBI" id="CHEBI:59789"/>
    </ligand>
</feature>
<comment type="subcellular location">
    <subcellularLocation>
        <location evidence="6">Cytoplasm</location>
    </subcellularLocation>
</comment>
<keyword evidence="5 6" id="KW-0949">S-adenosyl-L-methionine</keyword>
<dbReference type="GO" id="GO:0005829">
    <property type="term" value="C:cytosol"/>
    <property type="evidence" value="ECO:0007669"/>
    <property type="project" value="TreeGrafter"/>
</dbReference>
<dbReference type="InterPro" id="IPR029063">
    <property type="entry name" value="SAM-dependent_MTases_sf"/>
</dbReference>
<dbReference type="PIRSF" id="PIRSF003078">
    <property type="entry name" value="GidB"/>
    <property type="match status" value="1"/>
</dbReference>
<comment type="function">
    <text evidence="6">Specifically methylates the N7 position of a guanine in 16S rRNA.</text>
</comment>
<evidence type="ECO:0000256" key="5">
    <source>
        <dbReference type="ARBA" id="ARBA00022691"/>
    </source>
</evidence>
<keyword evidence="3 6" id="KW-0489">Methyltransferase</keyword>
<keyword evidence="4 6" id="KW-0808">Transferase</keyword>
<comment type="similarity">
    <text evidence="6">Belongs to the methyltransferase superfamily. RNA methyltransferase RsmG family.</text>
</comment>
<dbReference type="HOGENOM" id="CLU_065341_0_2_11"/>
<evidence type="ECO:0000256" key="2">
    <source>
        <dbReference type="ARBA" id="ARBA00022552"/>
    </source>
</evidence>
<keyword evidence="2 6" id="KW-0698">rRNA processing</keyword>
<dbReference type="RefSeq" id="WP_012799931.1">
    <property type="nucleotide sequence ID" value="NC_013165.1"/>
</dbReference>
<evidence type="ECO:0000256" key="1">
    <source>
        <dbReference type="ARBA" id="ARBA00022490"/>
    </source>
</evidence>
<feature type="binding site" evidence="6">
    <location>
        <position position="76"/>
    </location>
    <ligand>
        <name>S-adenosyl-L-methionine</name>
        <dbReference type="ChEBI" id="CHEBI:59789"/>
    </ligand>
</feature>
<reference evidence="7 8" key="1">
    <citation type="journal article" date="2009" name="Stand. Genomic Sci.">
        <title>Complete genome sequence of Slackia heliotrinireducens type strain (RHS 1).</title>
        <authorList>
            <person name="Pukall R."/>
            <person name="Lapidus A."/>
            <person name="Nolan M."/>
            <person name="Copeland A."/>
            <person name="Glavina Del Rio T."/>
            <person name="Lucas S."/>
            <person name="Chen F."/>
            <person name="Tice H."/>
            <person name="Cheng J.F."/>
            <person name="Chertkov O."/>
            <person name="Bruce D."/>
            <person name="Goodwin L."/>
            <person name="Kuske C."/>
            <person name="Brettin T."/>
            <person name="Detter J.C."/>
            <person name="Han C."/>
            <person name="Pitluck S."/>
            <person name="Pati A."/>
            <person name="Mavrommatis K."/>
            <person name="Ivanova N."/>
            <person name="Ovchinnikova G."/>
            <person name="Chen A."/>
            <person name="Palaniappan K."/>
            <person name="Schneider S."/>
            <person name="Rohde M."/>
            <person name="Chain P."/>
            <person name="D'haeseleer P."/>
            <person name="Goker M."/>
            <person name="Bristow J."/>
            <person name="Eisen J.A."/>
            <person name="Markowitz V."/>
            <person name="Kyrpides N.C."/>
            <person name="Klenk H.P."/>
            <person name="Hugenholtz P."/>
        </authorList>
    </citation>
    <scope>NUCLEOTIDE SEQUENCE [LARGE SCALE GENOMIC DNA]</scope>
    <source>
        <strain evidence="8">ATCC 29202 / DSM 20476 / NCTC 11029 / RHS 1</strain>
    </source>
</reference>
<evidence type="ECO:0000256" key="4">
    <source>
        <dbReference type="ARBA" id="ARBA00022679"/>
    </source>
</evidence>
<dbReference type="NCBIfam" id="TIGR00138">
    <property type="entry name" value="rsmG_gidB"/>
    <property type="match status" value="1"/>
</dbReference>
<proteinExistence type="inferred from homology"/>
<comment type="caution">
    <text evidence="6">Lacks conserved residue(s) required for the propagation of feature annotation.</text>
</comment>
<keyword evidence="1 6" id="KW-0963">Cytoplasm</keyword>
<accession>C7N4A0</accession>
<dbReference type="Pfam" id="PF02527">
    <property type="entry name" value="GidB"/>
    <property type="match status" value="1"/>
</dbReference>
<protein>
    <recommendedName>
        <fullName evidence="6">Ribosomal RNA small subunit methyltransferase G</fullName>
        <ecNumber evidence="6">2.1.1.-</ecNumber>
    </recommendedName>
    <alternativeName>
        <fullName evidence="6">16S rRNA 7-methylguanosine methyltransferase</fullName>
        <shortName evidence="6">16S rRNA m7G methyltransferase</shortName>
    </alternativeName>
</protein>
<evidence type="ECO:0000256" key="3">
    <source>
        <dbReference type="ARBA" id="ARBA00022603"/>
    </source>
</evidence>
<name>C7N4A0_SLAHD</name>
<sequence>MGNLATTMHEHYDIEISESQEQLLLADLDAILKVNKTMNLTRIDTYESALILHIEDSLAGLPFINDAPQGRYADIGTGGGFPGVPVAIMTNRDTLLVDSVQKKVKALMGVVDGLGLNANIEGYPGRVEDLAKDMPGKFAVVTARAVSSLASLLELVSPLLKKHGRFVCYKGQPTEEEIKAGLDIQNLVGMKLVEKKEYQLSDGSRRTILVFEKVSNPKIKLPRRIGLAQKEPLKPRR</sequence>
<dbReference type="Proteomes" id="UP000002026">
    <property type="component" value="Chromosome"/>
</dbReference>
<evidence type="ECO:0000256" key="6">
    <source>
        <dbReference type="HAMAP-Rule" id="MF_00074"/>
    </source>
</evidence>
<dbReference type="SUPFAM" id="SSF53335">
    <property type="entry name" value="S-adenosyl-L-methionine-dependent methyltransferases"/>
    <property type="match status" value="1"/>
</dbReference>
<dbReference type="CDD" id="cd02440">
    <property type="entry name" value="AdoMet_MTases"/>
    <property type="match status" value="1"/>
</dbReference>
<dbReference type="InterPro" id="IPR003682">
    <property type="entry name" value="rRNA_ssu_MeTfrase_G"/>
</dbReference>
<gene>
    <name evidence="6" type="primary">rsmG</name>
    <name evidence="7" type="ordered locus">Shel_28500</name>
</gene>
<organism evidence="7 8">
    <name type="scientific">Slackia heliotrinireducens (strain ATCC 29202 / DSM 20476 / NCTC 11029 / RHS 1)</name>
    <name type="common">Peptococcus heliotrinreducens</name>
    <dbReference type="NCBI Taxonomy" id="471855"/>
    <lineage>
        <taxon>Bacteria</taxon>
        <taxon>Bacillati</taxon>
        <taxon>Actinomycetota</taxon>
        <taxon>Coriobacteriia</taxon>
        <taxon>Eggerthellales</taxon>
        <taxon>Eggerthellaceae</taxon>
        <taxon>Slackia</taxon>
    </lineage>
</organism>
<dbReference type="GO" id="GO:0070043">
    <property type="term" value="F:rRNA (guanine-N7-)-methyltransferase activity"/>
    <property type="evidence" value="ECO:0007669"/>
    <property type="project" value="UniProtKB-UniRule"/>
</dbReference>
<dbReference type="Gene3D" id="3.40.50.150">
    <property type="entry name" value="Vaccinia Virus protein VP39"/>
    <property type="match status" value="1"/>
</dbReference>
<feature type="binding site" evidence="6">
    <location>
        <position position="81"/>
    </location>
    <ligand>
        <name>S-adenosyl-L-methionine</name>
        <dbReference type="ChEBI" id="CHEBI:59789"/>
    </ligand>
</feature>
<dbReference type="PANTHER" id="PTHR31760:SF0">
    <property type="entry name" value="S-ADENOSYL-L-METHIONINE-DEPENDENT METHYLTRANSFERASES SUPERFAMILY PROTEIN"/>
    <property type="match status" value="1"/>
</dbReference>